<organism evidence="2 3">
    <name type="scientific">Meloidogyne graminicola</name>
    <dbReference type="NCBI Taxonomy" id="189291"/>
    <lineage>
        <taxon>Eukaryota</taxon>
        <taxon>Metazoa</taxon>
        <taxon>Ecdysozoa</taxon>
        <taxon>Nematoda</taxon>
        <taxon>Chromadorea</taxon>
        <taxon>Rhabditida</taxon>
        <taxon>Tylenchina</taxon>
        <taxon>Tylenchomorpha</taxon>
        <taxon>Tylenchoidea</taxon>
        <taxon>Meloidogynidae</taxon>
        <taxon>Meloidogyninae</taxon>
        <taxon>Meloidogyne</taxon>
    </lineage>
</organism>
<reference evidence="2" key="1">
    <citation type="journal article" date="2020" name="Ecol. Evol.">
        <title>Genome structure and content of the rice root-knot nematode (Meloidogyne graminicola).</title>
        <authorList>
            <person name="Phan N.T."/>
            <person name="Danchin E.G.J."/>
            <person name="Klopp C."/>
            <person name="Perfus-Barbeoch L."/>
            <person name="Kozlowski D.K."/>
            <person name="Koutsovoulos G.D."/>
            <person name="Lopez-Roques C."/>
            <person name="Bouchez O."/>
            <person name="Zahm M."/>
            <person name="Besnard G."/>
            <person name="Bellafiore S."/>
        </authorList>
    </citation>
    <scope>NUCLEOTIDE SEQUENCE</scope>
    <source>
        <strain evidence="2">VN-18</strain>
    </source>
</reference>
<dbReference type="AlphaFoldDB" id="A0A8S9ZH04"/>
<comment type="caution">
    <text evidence="2">The sequence shown here is derived from an EMBL/GenBank/DDBJ whole genome shotgun (WGS) entry which is preliminary data.</text>
</comment>
<proteinExistence type="predicted"/>
<gene>
    <name evidence="2" type="ORF">Mgra_00007978</name>
</gene>
<dbReference type="EMBL" id="JABEBT010000098">
    <property type="protein sequence ID" value="KAF7632602.1"/>
    <property type="molecule type" value="Genomic_DNA"/>
</dbReference>
<keyword evidence="3" id="KW-1185">Reference proteome</keyword>
<protein>
    <submittedName>
        <fullName evidence="2">Uncharacterized protein</fullName>
    </submittedName>
</protein>
<evidence type="ECO:0000313" key="2">
    <source>
        <dbReference type="EMBL" id="KAF7632602.1"/>
    </source>
</evidence>
<evidence type="ECO:0000313" key="3">
    <source>
        <dbReference type="Proteomes" id="UP000605970"/>
    </source>
</evidence>
<dbReference type="OrthoDB" id="5900612at2759"/>
<name>A0A8S9ZH04_9BILA</name>
<dbReference type="Proteomes" id="UP000605970">
    <property type="component" value="Unassembled WGS sequence"/>
</dbReference>
<sequence>MHSWIKANGDDSDSNATFDERISDIIPSTCGGGRRRISIGSVLSRHNNSISPFITPPRPENKAKKNMSLETENKSVVLLTALFF</sequence>
<evidence type="ECO:0000256" key="1">
    <source>
        <dbReference type="SAM" id="MobiDB-lite"/>
    </source>
</evidence>
<accession>A0A8S9ZH04</accession>
<feature type="region of interest" description="Disordered" evidence="1">
    <location>
        <begin position="48"/>
        <end position="67"/>
    </location>
</feature>